<evidence type="ECO:0000313" key="3">
    <source>
        <dbReference type="EMBL" id="VDI63994.1"/>
    </source>
</evidence>
<feature type="compositionally biased region" description="Basic residues" evidence="1">
    <location>
        <begin position="708"/>
        <end position="717"/>
    </location>
</feature>
<feature type="compositionally biased region" description="Basic and acidic residues" evidence="1">
    <location>
        <begin position="594"/>
        <end position="631"/>
    </location>
</feature>
<feature type="signal peptide" evidence="2">
    <location>
        <begin position="1"/>
        <end position="19"/>
    </location>
</feature>
<feature type="compositionally biased region" description="Pro residues" evidence="1">
    <location>
        <begin position="513"/>
        <end position="522"/>
    </location>
</feature>
<dbReference type="AlphaFoldDB" id="A0A8B6GI15"/>
<feature type="compositionally biased region" description="Low complexity" evidence="1">
    <location>
        <begin position="1061"/>
        <end position="1095"/>
    </location>
</feature>
<accession>A0A8B6GI15</accession>
<feature type="compositionally biased region" description="Polar residues" evidence="1">
    <location>
        <begin position="663"/>
        <end position="703"/>
    </location>
</feature>
<proteinExistence type="predicted"/>
<feature type="compositionally biased region" description="Low complexity" evidence="1">
    <location>
        <begin position="312"/>
        <end position="324"/>
    </location>
</feature>
<feature type="region of interest" description="Disordered" evidence="1">
    <location>
        <begin position="302"/>
        <end position="335"/>
    </location>
</feature>
<dbReference type="Proteomes" id="UP000596742">
    <property type="component" value="Unassembled WGS sequence"/>
</dbReference>
<feature type="region of interest" description="Disordered" evidence="1">
    <location>
        <begin position="898"/>
        <end position="926"/>
    </location>
</feature>
<feature type="region of interest" description="Disordered" evidence="1">
    <location>
        <begin position="1008"/>
        <end position="1029"/>
    </location>
</feature>
<reference evidence="3" key="1">
    <citation type="submission" date="2018-11" db="EMBL/GenBank/DDBJ databases">
        <authorList>
            <person name="Alioto T."/>
            <person name="Alioto T."/>
        </authorList>
    </citation>
    <scope>NUCLEOTIDE SEQUENCE</scope>
</reference>
<feature type="region of interest" description="Disordered" evidence="1">
    <location>
        <begin position="1061"/>
        <end position="1107"/>
    </location>
</feature>
<sequence length="1199" mass="133671">MNFKFVIAWSSLWLPLTIGQGCPYSRTVVPGDAKRYIEMVHNIAHERHCAPGTEFDPTTCECSLLSSGAWSPGLAFIDGLATAYPELANMPFDVLQKELLLLSSPTMYPTNVNSVPSSFQKPTRLNNQRKQQIDMFSPSSLNTQQILDLFQNVRPEDIPPDVLNDLEHLMFLENGPSGSNIIPTQNVFTHLPTRHNNERTFIPAQNEHVVGAFRNMRTQNQLQNPGSHSQNPSQLLTTKPTPTFREIKDLIASFQNLLTKPTLQSNIITPLLQTHSTQNPTIQKKNALDNFQSLANSILKAFPPKTPTPTRPSVLVSPVASPPLRNHSPSSVPIGMRTSRIKSKQTNKPNQHQRTIPQPIIPKKTENLSEAPPLAKPKVNTLPKQWIYWGNADGTKTKPAVYHRLDSKTEKKTERLSEAPPLAKQMQIPKVNTLPKQWIYWRNVDGTKTKPAVNHRLDSKAETMKMDKSKTNIKSSPQIDRVLSVQKLTTPVMQPVNKSQRKLLKSDTKIQKTPPPTTPKPASPSEDKTPNPQEEMSATKVLKMIKKQLKEAKKTGNLPFSLLKTLLEKRSMLMKKLKEERRRKKNNNSQNQPESKKSNKMVDKQDNETIKSKPVNEQKSPEVLQEKKENLETISTSENDSSKGKNQKQGNETSTSEQKKITNQDSETPHTSTKSNENQQTVQNVIPNFSFSSGASQPSIQGTDHNRPKSKRRKSKTAGKINNLDTSLPTTTNSPEPNNDVLLLKPLNKTEPIILETTSTSENTAYMHNSTKREARNNTNIEILDDTEANEFYIVHALRLQKRQMDAGLLPKTYTIAEPPPIPPLLDTDINYKTLTYTHVKSRIDKTGTTPVYQVWTTNELPPSPPPNYKPAQNGISSQSYDLLSLLSGKPTLELIPSGKVSTPVEKSTPQLRGLSQTIPNNSPKLDLFSRTTSTKSRQSSTQLNTPLLDQDLATITAFLRERNALKSVNPRTVRNSFVAESYPTTLTKTPEKSHVRTLTLPTEKPKPLVQLTHPEPTKSNLKTVNKQQAGSVPSLSKIDEQKRLILQKLMQRLSALQAKSSNSGNGVSMNVQSVNNNEQSFNNNGQSFNNIGQSVNNNGMSQQRSNSQFNGMQMSTLKQSPSTAGQASSKTSPYNMMFRSIAMKEGASDAQEIMQDRMTEMGGVGALSMGMPMSAMNSEVRSQLGSTLFENSPMAFLL</sequence>
<name>A0A8B6GI15_MYTGA</name>
<feature type="region of interest" description="Disordered" evidence="1">
    <location>
        <begin position="578"/>
        <end position="739"/>
    </location>
</feature>
<feature type="compositionally biased region" description="Polar residues" evidence="1">
    <location>
        <begin position="905"/>
        <end position="924"/>
    </location>
</feature>
<comment type="caution">
    <text evidence="3">The sequence shown here is derived from an EMBL/GenBank/DDBJ whole genome shotgun (WGS) entry which is preliminary data.</text>
</comment>
<evidence type="ECO:0000313" key="4">
    <source>
        <dbReference type="Proteomes" id="UP000596742"/>
    </source>
</evidence>
<feature type="compositionally biased region" description="Polar residues" evidence="1">
    <location>
        <begin position="1018"/>
        <end position="1029"/>
    </location>
</feature>
<feature type="region of interest" description="Disordered" evidence="1">
    <location>
        <begin position="490"/>
        <end position="537"/>
    </location>
</feature>
<keyword evidence="4" id="KW-1185">Reference proteome</keyword>
<dbReference type="PROSITE" id="PS51257">
    <property type="entry name" value="PROKAR_LIPOPROTEIN"/>
    <property type="match status" value="1"/>
</dbReference>
<feature type="compositionally biased region" description="Polar residues" evidence="1">
    <location>
        <begin position="723"/>
        <end position="737"/>
    </location>
</feature>
<keyword evidence="2" id="KW-0732">Signal</keyword>
<dbReference type="EMBL" id="UYJE01008453">
    <property type="protein sequence ID" value="VDI63994.1"/>
    <property type="molecule type" value="Genomic_DNA"/>
</dbReference>
<dbReference type="OrthoDB" id="6105320at2759"/>
<evidence type="ECO:0000256" key="2">
    <source>
        <dbReference type="SAM" id="SignalP"/>
    </source>
</evidence>
<gene>
    <name evidence="3" type="ORF">MGAL_10B006012</name>
</gene>
<organism evidence="3 4">
    <name type="scientific">Mytilus galloprovincialis</name>
    <name type="common">Mediterranean mussel</name>
    <dbReference type="NCBI Taxonomy" id="29158"/>
    <lineage>
        <taxon>Eukaryota</taxon>
        <taxon>Metazoa</taxon>
        <taxon>Spiralia</taxon>
        <taxon>Lophotrochozoa</taxon>
        <taxon>Mollusca</taxon>
        <taxon>Bivalvia</taxon>
        <taxon>Autobranchia</taxon>
        <taxon>Pteriomorphia</taxon>
        <taxon>Mytilida</taxon>
        <taxon>Mytiloidea</taxon>
        <taxon>Mytilidae</taxon>
        <taxon>Mytilinae</taxon>
        <taxon>Mytilus</taxon>
    </lineage>
</organism>
<feature type="compositionally biased region" description="Polar residues" evidence="1">
    <location>
        <begin position="647"/>
        <end position="656"/>
    </location>
</feature>
<feature type="chain" id="PRO_5032575587" evidence="2">
    <location>
        <begin position="20"/>
        <end position="1199"/>
    </location>
</feature>
<feature type="compositionally biased region" description="Polar residues" evidence="1">
    <location>
        <begin position="1096"/>
        <end position="1107"/>
    </location>
</feature>
<protein>
    <submittedName>
        <fullName evidence="3">Uncharacterized protein</fullName>
    </submittedName>
</protein>
<evidence type="ECO:0000256" key="1">
    <source>
        <dbReference type="SAM" id="MobiDB-lite"/>
    </source>
</evidence>